<gene>
    <name evidence="3" type="ORF">cpu_03560</name>
</gene>
<dbReference type="InterPro" id="IPR036280">
    <property type="entry name" value="Multihaem_cyt_sf"/>
</dbReference>
<dbReference type="EMBL" id="BDJK01000006">
    <property type="protein sequence ID" value="GAV21846.1"/>
    <property type="molecule type" value="Genomic_DNA"/>
</dbReference>
<accession>A0A1L8CSE4</accession>
<evidence type="ECO:0000313" key="4">
    <source>
        <dbReference type="Proteomes" id="UP000187485"/>
    </source>
</evidence>
<dbReference type="Gene3D" id="1.20.850.10">
    <property type="entry name" value="Hydroxylamine Oxidoreductase, Chain A, domain 2"/>
    <property type="match status" value="1"/>
</dbReference>
<feature type="transmembrane region" description="Helical" evidence="2">
    <location>
        <begin position="9"/>
        <end position="30"/>
    </location>
</feature>
<dbReference type="RefSeq" id="WP_075858292.1">
    <property type="nucleotide sequence ID" value="NZ_BDJK01000006.1"/>
</dbReference>
<dbReference type="Gene3D" id="1.10.780.10">
    <property type="entry name" value="Hydroxylamine Oxidoreductase, Chain A, domain 1"/>
    <property type="match status" value="1"/>
</dbReference>
<dbReference type="STRING" id="870242.cpu_03560"/>
<evidence type="ECO:0000313" key="3">
    <source>
        <dbReference type="EMBL" id="GAV21846.1"/>
    </source>
</evidence>
<dbReference type="Pfam" id="PF13447">
    <property type="entry name" value="Multi-haem_cyto"/>
    <property type="match status" value="1"/>
</dbReference>
<evidence type="ECO:0000256" key="1">
    <source>
        <dbReference type="ARBA" id="ARBA00022729"/>
    </source>
</evidence>
<dbReference type="Proteomes" id="UP000187485">
    <property type="component" value="Unassembled WGS sequence"/>
</dbReference>
<comment type="caution">
    <text evidence="3">The sequence shown here is derived from an EMBL/GenBank/DDBJ whole genome shotgun (WGS) entry which is preliminary data.</text>
</comment>
<dbReference type="AlphaFoldDB" id="A0A1L8CSE4"/>
<keyword evidence="4" id="KW-1185">Reference proteome</keyword>
<organism evidence="3 4">
    <name type="scientific">Carboxydothermus pertinax</name>
    <dbReference type="NCBI Taxonomy" id="870242"/>
    <lineage>
        <taxon>Bacteria</taxon>
        <taxon>Bacillati</taxon>
        <taxon>Bacillota</taxon>
        <taxon>Clostridia</taxon>
        <taxon>Thermoanaerobacterales</taxon>
        <taxon>Thermoanaerobacteraceae</taxon>
        <taxon>Carboxydothermus</taxon>
    </lineage>
</organism>
<protein>
    <submittedName>
        <fullName evidence="3">Nitrate/TMAO reductase membrane-bound tetraheme cytochrome C subunit</fullName>
    </submittedName>
</protein>
<keyword evidence="1" id="KW-0732">Signal</keyword>
<proteinExistence type="predicted"/>
<dbReference type="SUPFAM" id="SSF48695">
    <property type="entry name" value="Multiheme cytochromes"/>
    <property type="match status" value="1"/>
</dbReference>
<keyword evidence="2" id="KW-0812">Transmembrane</keyword>
<dbReference type="InterPro" id="IPR051829">
    <property type="entry name" value="Multiheme_Cytochr_ET"/>
</dbReference>
<dbReference type="PANTHER" id="PTHR35038">
    <property type="entry name" value="DISSIMILATORY SULFITE REDUCTASE SIRA"/>
    <property type="match status" value="1"/>
</dbReference>
<evidence type="ECO:0000256" key="2">
    <source>
        <dbReference type="SAM" id="Phobius"/>
    </source>
</evidence>
<name>A0A1L8CSE4_9THEO</name>
<sequence>MQPSTRRMVAIVGLGTIVGVIMLLLSYRYVIGPKGVKASLPTLSAVTVVQGKNKSCLDCHEKKTPGIVHQFFDSKHAGRGVQCLDCHKPVEGQEKLTKEHYQVAIVAKPTPNNCAQCHEKEVKEFTASNHAARSWYAVTGAKGFSQEELAKYHLLDATGQPLNKGKPNVIYTLIGKDAASQSCQVCHGIGKKNEDGSFGDCTKCHLRHNFDIAQARKPETCGQCHLGPDHPQIEIYNESAHGTFYQANKEKFNMEAPAGTLTVKDFPAPTCATCHMSAFGNVQGTHNVGERLKWYLAPELAKVRQNGEQNRETMKAICLNCHTQNFVEEQMTGAEKVIALSNENVEKGKALLDSLRQAGLIGQGPLKTPLEFLYFELWHHEGRRARFGAVMGGADFVNWHGIYEQKKALVEMEAEAKELEKKH</sequence>
<keyword evidence="2" id="KW-0472">Membrane</keyword>
<keyword evidence="2" id="KW-1133">Transmembrane helix</keyword>
<dbReference type="OrthoDB" id="9814800at2"/>
<reference evidence="4" key="1">
    <citation type="submission" date="2016-12" db="EMBL/GenBank/DDBJ databases">
        <title>Draft Genome Sequences od Carboxydothermus pertinax and islandicus, Hydrogenogenic Carboxydotrophic Bacteria.</title>
        <authorList>
            <person name="Fukuyama Y."/>
            <person name="Ohmae K."/>
            <person name="Yoneda Y."/>
            <person name="Yoshida T."/>
            <person name="Sako Y."/>
        </authorList>
    </citation>
    <scope>NUCLEOTIDE SEQUENCE [LARGE SCALE GENOMIC DNA]</scope>
    <source>
        <strain evidence="4">Ug1</strain>
    </source>
</reference>